<organism evidence="4 5">
    <name type="scientific">Eiseniibacteriota bacterium</name>
    <dbReference type="NCBI Taxonomy" id="2212470"/>
    <lineage>
        <taxon>Bacteria</taxon>
        <taxon>Candidatus Eiseniibacteriota</taxon>
    </lineage>
</organism>
<accession>A0A849SP21</accession>
<evidence type="ECO:0000256" key="1">
    <source>
        <dbReference type="ARBA" id="ARBA00010996"/>
    </source>
</evidence>
<keyword evidence="2" id="KW-0186">Copper</keyword>
<evidence type="ECO:0000313" key="4">
    <source>
        <dbReference type="EMBL" id="NOT33150.1"/>
    </source>
</evidence>
<dbReference type="Proteomes" id="UP000580839">
    <property type="component" value="Unassembled WGS sequence"/>
</dbReference>
<dbReference type="InterPro" id="IPR007410">
    <property type="entry name" value="LpqE-like"/>
</dbReference>
<dbReference type="AlphaFoldDB" id="A0A849SP21"/>
<dbReference type="InterPro" id="IPR036182">
    <property type="entry name" value="PCuAC_sf"/>
</dbReference>
<feature type="binding site" evidence="2">
    <location>
        <position position="126"/>
    </location>
    <ligand>
        <name>Cu cation</name>
        <dbReference type="ChEBI" id="CHEBI:23378"/>
    </ligand>
</feature>
<dbReference type="PANTHER" id="PTHR36302">
    <property type="entry name" value="BLR7088 PROTEIN"/>
    <property type="match status" value="1"/>
</dbReference>
<feature type="disulfide bond" description="Redox-active" evidence="3">
    <location>
        <begin position="37"/>
        <end position="41"/>
    </location>
</feature>
<keyword evidence="3" id="KW-1015">Disulfide bond</keyword>
<proteinExistence type="inferred from homology"/>
<protein>
    <submittedName>
        <fullName evidence="4">Copper chaperone PCu(A)C</fullName>
    </submittedName>
</protein>
<comment type="caution">
    <text evidence="4">The sequence shown here is derived from an EMBL/GenBank/DDBJ whole genome shotgun (WGS) entry which is preliminary data.</text>
</comment>
<dbReference type="InterPro" id="IPR003782">
    <property type="entry name" value="SCO1/SenC"/>
</dbReference>
<evidence type="ECO:0000313" key="5">
    <source>
        <dbReference type="Proteomes" id="UP000580839"/>
    </source>
</evidence>
<dbReference type="Pfam" id="PF04314">
    <property type="entry name" value="PCuAC"/>
    <property type="match status" value="1"/>
</dbReference>
<dbReference type="SUPFAM" id="SSF110087">
    <property type="entry name" value="DR1885-like metal-binding protein"/>
    <property type="match status" value="1"/>
</dbReference>
<dbReference type="Pfam" id="PF02630">
    <property type="entry name" value="SCO1-SenC"/>
    <property type="match status" value="1"/>
</dbReference>
<dbReference type="PANTHER" id="PTHR36302:SF1">
    <property type="entry name" value="COPPER CHAPERONE PCU(A)C"/>
    <property type="match status" value="1"/>
</dbReference>
<sequence length="301" mass="32290">MPSAGMMEALAEGAARPFDLRPSSGRFLIVFFGFVNCPDICPTTLADVRHALARLPAGRERVELAFITVDLARDSLPVLAPYVVSFVANGHALRPESPRALAEAESAFGASSVVTRSPRGVLEVSHTGSCYLVNDHGDVVLEWEHGTTPDAMASDLMRMLGARSKASIGSGQGSIALPKRKSPEATSAWARSTAPNAAHGAVYLSLSSRLPDELLGVEVPKRVASRAEFHEATRDAEGRVGMRRRASIHLRAGDRVSFEPGGMHVMLLNLVRPLVAGDTFALTLRYRYGATQRVPVTVQDP</sequence>
<dbReference type="CDD" id="cd02968">
    <property type="entry name" value="SCO"/>
    <property type="match status" value="1"/>
</dbReference>
<feature type="binding site" evidence="2">
    <location>
        <position position="41"/>
    </location>
    <ligand>
        <name>Cu cation</name>
        <dbReference type="ChEBI" id="CHEBI:23378"/>
    </ligand>
</feature>
<reference evidence="4 5" key="1">
    <citation type="submission" date="2020-04" db="EMBL/GenBank/DDBJ databases">
        <title>Metagenomic profiling of ammonia- and methane-oxidizing microorganisms in a Dutch drinking water treatment plant.</title>
        <authorList>
            <person name="Poghosyan L."/>
            <person name="Leucker S."/>
        </authorList>
    </citation>
    <scope>NUCLEOTIDE SEQUENCE [LARGE SCALE GENOMIC DNA]</scope>
    <source>
        <strain evidence="4">S-RSF-IL-03</strain>
    </source>
</reference>
<dbReference type="Gene3D" id="2.60.40.1890">
    <property type="entry name" value="PCu(A)C copper chaperone"/>
    <property type="match status" value="1"/>
</dbReference>
<dbReference type="InterPro" id="IPR058248">
    <property type="entry name" value="Lxx211020-like"/>
</dbReference>
<dbReference type="GO" id="GO:0046872">
    <property type="term" value="F:metal ion binding"/>
    <property type="evidence" value="ECO:0007669"/>
    <property type="project" value="UniProtKB-KW"/>
</dbReference>
<dbReference type="Gene3D" id="3.40.30.10">
    <property type="entry name" value="Glutaredoxin"/>
    <property type="match status" value="1"/>
</dbReference>
<keyword evidence="2" id="KW-0479">Metal-binding</keyword>
<name>A0A849SP21_UNCEI</name>
<dbReference type="InterPro" id="IPR036249">
    <property type="entry name" value="Thioredoxin-like_sf"/>
</dbReference>
<evidence type="ECO:0000256" key="3">
    <source>
        <dbReference type="PIRSR" id="PIRSR603782-2"/>
    </source>
</evidence>
<evidence type="ECO:0000256" key="2">
    <source>
        <dbReference type="PIRSR" id="PIRSR603782-1"/>
    </source>
</evidence>
<dbReference type="SUPFAM" id="SSF52833">
    <property type="entry name" value="Thioredoxin-like"/>
    <property type="match status" value="1"/>
</dbReference>
<dbReference type="EMBL" id="JABFRW010000031">
    <property type="protein sequence ID" value="NOT33150.1"/>
    <property type="molecule type" value="Genomic_DNA"/>
</dbReference>
<feature type="binding site" evidence="2">
    <location>
        <position position="37"/>
    </location>
    <ligand>
        <name>Cu cation</name>
        <dbReference type="ChEBI" id="CHEBI:23378"/>
    </ligand>
</feature>
<comment type="similarity">
    <text evidence="1">Belongs to the SCO1/2 family.</text>
</comment>
<gene>
    <name evidence="4" type="ORF">HOP12_03170</name>
</gene>